<evidence type="ECO:0000256" key="1">
    <source>
        <dbReference type="SAM" id="Phobius"/>
    </source>
</evidence>
<gene>
    <name evidence="2" type="ORF">D1869_13970</name>
</gene>
<dbReference type="RefSeq" id="WP_156015659.1">
    <property type="nucleotide sequence ID" value="NZ_CP045484.1"/>
</dbReference>
<feature type="transmembrane region" description="Helical" evidence="1">
    <location>
        <begin position="112"/>
        <end position="131"/>
    </location>
</feature>
<protein>
    <submittedName>
        <fullName evidence="2">DUF1404 domain-containing protein</fullName>
    </submittedName>
</protein>
<name>A0A650CJY2_SULOH</name>
<proteinExistence type="predicted"/>
<feature type="transmembrane region" description="Helical" evidence="1">
    <location>
        <begin position="12"/>
        <end position="30"/>
    </location>
</feature>
<keyword evidence="1" id="KW-1133">Transmembrane helix</keyword>
<reference evidence="2 3" key="1">
    <citation type="submission" date="2019-10" db="EMBL/GenBank/DDBJ databases">
        <title>Genome Sequences from Six Type Strain Members of the Archaeal Family Sulfolobaceae: Acidianus ambivalens, Acidianus infernus, Metallosphaera prunae, Stygiolobus azoricus, Sulfolobus metallicus, and Sulfurisphaera ohwakuensis.</title>
        <authorList>
            <person name="Counts J.A."/>
            <person name="Kelly R.M."/>
        </authorList>
    </citation>
    <scope>NUCLEOTIDE SEQUENCE [LARGE SCALE GENOMIC DNA]</scope>
    <source>
        <strain evidence="2 3">TA-1</strain>
    </source>
</reference>
<dbReference type="GeneID" id="42802373"/>
<feature type="transmembrane region" description="Helical" evidence="1">
    <location>
        <begin position="42"/>
        <end position="60"/>
    </location>
</feature>
<dbReference type="AlphaFoldDB" id="A0A650CJY2"/>
<evidence type="ECO:0000313" key="3">
    <source>
        <dbReference type="Proteomes" id="UP000427373"/>
    </source>
</evidence>
<dbReference type="Proteomes" id="UP000427373">
    <property type="component" value="Chromosome"/>
</dbReference>
<dbReference type="KEGG" id="soh:D1869_13970"/>
<organism evidence="2 3">
    <name type="scientific">Sulfurisphaera ohwakuensis</name>
    <dbReference type="NCBI Taxonomy" id="69656"/>
    <lineage>
        <taxon>Archaea</taxon>
        <taxon>Thermoproteota</taxon>
        <taxon>Thermoprotei</taxon>
        <taxon>Sulfolobales</taxon>
        <taxon>Sulfolobaceae</taxon>
        <taxon>Sulfurisphaera</taxon>
    </lineage>
</organism>
<dbReference type="OrthoDB" id="41344at2157"/>
<evidence type="ECO:0000313" key="2">
    <source>
        <dbReference type="EMBL" id="QGR18171.1"/>
    </source>
</evidence>
<feature type="transmembrane region" description="Helical" evidence="1">
    <location>
        <begin position="174"/>
        <end position="194"/>
    </location>
</feature>
<dbReference type="EMBL" id="CP045484">
    <property type="protein sequence ID" value="QGR18171.1"/>
    <property type="molecule type" value="Genomic_DNA"/>
</dbReference>
<keyword evidence="3" id="KW-1185">Reference proteome</keyword>
<feature type="transmembrane region" description="Helical" evidence="1">
    <location>
        <begin position="81"/>
        <end position="100"/>
    </location>
</feature>
<sequence length="203" mass="22926">MELTPEEKRYLIFGLILIIVSINPLSLIIANQLEIARFSFDMLLVWGAGLIGIYLAKLMYAKGDEISKSILSLNYKTKGVLYSWGIGGALLTLWYLPNFFDLSVISTEYRTLQILSFIIAGIFGGIGWEALGKAMRSFTLFSMFSMMAAVAEIFLEMAGYYSVNYYPVYPTYQLVQTSYMLFVMAAVPSTYYMVKVLKDLGLF</sequence>
<keyword evidence="1" id="KW-0472">Membrane</keyword>
<keyword evidence="1" id="KW-0812">Transmembrane</keyword>
<dbReference type="Pfam" id="PF07185">
    <property type="entry name" value="DUF1404"/>
    <property type="match status" value="1"/>
</dbReference>
<dbReference type="InterPro" id="IPR009844">
    <property type="entry name" value="DUF1404"/>
</dbReference>
<feature type="transmembrane region" description="Helical" evidence="1">
    <location>
        <begin position="138"/>
        <end position="162"/>
    </location>
</feature>
<accession>A0A650CJY2</accession>